<reference evidence="1" key="1">
    <citation type="submission" date="2023-11" db="EMBL/GenBank/DDBJ databases">
        <authorList>
            <person name="Poullet M."/>
        </authorList>
    </citation>
    <scope>NUCLEOTIDE SEQUENCE</scope>
    <source>
        <strain evidence="1">E1834</strain>
    </source>
</reference>
<dbReference type="EMBL" id="CAVMJV010000023">
    <property type="protein sequence ID" value="CAK5073436.1"/>
    <property type="molecule type" value="Genomic_DNA"/>
</dbReference>
<proteinExistence type="predicted"/>
<evidence type="ECO:0000313" key="1">
    <source>
        <dbReference type="EMBL" id="CAK5073436.1"/>
    </source>
</evidence>
<dbReference type="Proteomes" id="UP001497535">
    <property type="component" value="Unassembled WGS sequence"/>
</dbReference>
<name>A0ACB0Z393_MELEN</name>
<gene>
    <name evidence="1" type="ORF">MENTE1834_LOCUS20107</name>
</gene>
<comment type="caution">
    <text evidence="1">The sequence shown here is derived from an EMBL/GenBank/DDBJ whole genome shotgun (WGS) entry which is preliminary data.</text>
</comment>
<sequence length="281" mass="31344">MLPTFQSFDDKKITKTFPKRPIKLPKQIASKAPPTQKMKQMSAMTTASATTAIADVINESAPVTQNLKSTPHPTTIPSTPISHTIFTTTDSNNDCAMIESSIQVSENRLKAVYLQFEENKNKIVDSSLQSKIHRSGSLTNVLSIISKFEMKKTEVEVESKYLEEAKQNYIQALAKYDKKTIEALKEVGNITEEFNDLIVNLEKLPSTSQDNNLNKQPITADKEVQACPPRVLFKSPSAEFLPTMQIVPLPPSPILRSSIKSKNVPKGNVTPISFKFYNKED</sequence>
<organism evidence="1 2">
    <name type="scientific">Meloidogyne enterolobii</name>
    <name type="common">Root-knot nematode worm</name>
    <name type="synonym">Meloidogyne mayaguensis</name>
    <dbReference type="NCBI Taxonomy" id="390850"/>
    <lineage>
        <taxon>Eukaryota</taxon>
        <taxon>Metazoa</taxon>
        <taxon>Ecdysozoa</taxon>
        <taxon>Nematoda</taxon>
        <taxon>Chromadorea</taxon>
        <taxon>Rhabditida</taxon>
        <taxon>Tylenchina</taxon>
        <taxon>Tylenchomorpha</taxon>
        <taxon>Tylenchoidea</taxon>
        <taxon>Meloidogynidae</taxon>
        <taxon>Meloidogyninae</taxon>
        <taxon>Meloidogyne</taxon>
    </lineage>
</organism>
<keyword evidence="2" id="KW-1185">Reference proteome</keyword>
<protein>
    <submittedName>
        <fullName evidence="1">Uncharacterized protein</fullName>
    </submittedName>
</protein>
<evidence type="ECO:0000313" key="2">
    <source>
        <dbReference type="Proteomes" id="UP001497535"/>
    </source>
</evidence>
<accession>A0ACB0Z393</accession>